<gene>
    <name evidence="8" type="ORF">MNBD_ALPHA11-480</name>
</gene>
<feature type="transmembrane region" description="Helical" evidence="6">
    <location>
        <begin position="173"/>
        <end position="194"/>
    </location>
</feature>
<keyword evidence="4 6" id="KW-1133">Transmembrane helix</keyword>
<feature type="transmembrane region" description="Helical" evidence="6">
    <location>
        <begin position="90"/>
        <end position="110"/>
    </location>
</feature>
<evidence type="ECO:0000256" key="5">
    <source>
        <dbReference type="ARBA" id="ARBA00023136"/>
    </source>
</evidence>
<dbReference type="InterPro" id="IPR050638">
    <property type="entry name" value="AA-Vitamin_Transporters"/>
</dbReference>
<dbReference type="InterPro" id="IPR000620">
    <property type="entry name" value="EamA_dom"/>
</dbReference>
<name>A0A3B0TU83_9ZZZZ</name>
<feature type="transmembrane region" description="Helical" evidence="6">
    <location>
        <begin position="142"/>
        <end position="161"/>
    </location>
</feature>
<evidence type="ECO:0000313" key="8">
    <source>
        <dbReference type="EMBL" id="VAW22221.1"/>
    </source>
</evidence>
<keyword evidence="5 6" id="KW-0472">Membrane</keyword>
<dbReference type="AlphaFoldDB" id="A0A3B0TU83"/>
<dbReference type="PANTHER" id="PTHR32322">
    <property type="entry name" value="INNER MEMBRANE TRANSPORTER"/>
    <property type="match status" value="1"/>
</dbReference>
<feature type="non-terminal residue" evidence="8">
    <location>
        <position position="1"/>
    </location>
</feature>
<proteinExistence type="predicted"/>
<sequence length="299" mass="32335">LLVLAPVFWGGNISAGKLAVGNVDPYLLTIGRWSGALLILLPLALPHVIADWKLIKPKLLLLAMFGFFGFTGFNILLYNSSLYTSAINGSIEQASIPVFVLIGNLILFGIKPKPLQVLGLILTIAGVIWVATRGLPATLFSLQLNIGDAMVIIACFLYAAYSLALRYKPKTHWLSFLAVTAFFALIAAILAQAFIAGGLGELTRLLPQTTPRGWLLIIYVMIFPSILAQLFYARGVEMIGPNRASIFINLLPVFGTVISVLIVGEKFQFFHFVAAVLVVLGIILSEFSTRAKAGTSVKS</sequence>
<reference evidence="8" key="1">
    <citation type="submission" date="2018-06" db="EMBL/GenBank/DDBJ databases">
        <authorList>
            <person name="Zhirakovskaya E."/>
        </authorList>
    </citation>
    <scope>NUCLEOTIDE SEQUENCE</scope>
</reference>
<feature type="domain" description="EamA" evidence="7">
    <location>
        <begin position="1"/>
        <end position="131"/>
    </location>
</feature>
<keyword evidence="3 6" id="KW-0812">Transmembrane</keyword>
<evidence type="ECO:0000259" key="7">
    <source>
        <dbReference type="Pfam" id="PF00892"/>
    </source>
</evidence>
<feature type="transmembrane region" description="Helical" evidence="6">
    <location>
        <begin position="33"/>
        <end position="52"/>
    </location>
</feature>
<feature type="transmembrane region" description="Helical" evidence="6">
    <location>
        <begin position="244"/>
        <end position="263"/>
    </location>
</feature>
<feature type="transmembrane region" description="Helical" evidence="6">
    <location>
        <begin position="214"/>
        <end position="232"/>
    </location>
</feature>
<dbReference type="SUPFAM" id="SSF103481">
    <property type="entry name" value="Multidrug resistance efflux transporter EmrE"/>
    <property type="match status" value="2"/>
</dbReference>
<evidence type="ECO:0000256" key="2">
    <source>
        <dbReference type="ARBA" id="ARBA00022475"/>
    </source>
</evidence>
<dbReference type="Pfam" id="PF00892">
    <property type="entry name" value="EamA"/>
    <property type="match status" value="2"/>
</dbReference>
<dbReference type="GO" id="GO:0005886">
    <property type="term" value="C:plasma membrane"/>
    <property type="evidence" value="ECO:0007669"/>
    <property type="project" value="UniProtKB-SubCell"/>
</dbReference>
<accession>A0A3B0TU83</accession>
<feature type="transmembrane region" description="Helical" evidence="6">
    <location>
        <begin position="269"/>
        <end position="289"/>
    </location>
</feature>
<dbReference type="InterPro" id="IPR037185">
    <property type="entry name" value="EmrE-like"/>
</dbReference>
<comment type="subcellular location">
    <subcellularLocation>
        <location evidence="1">Cell membrane</location>
        <topology evidence="1">Multi-pass membrane protein</topology>
    </subcellularLocation>
</comment>
<feature type="transmembrane region" description="Helical" evidence="6">
    <location>
        <begin position="59"/>
        <end position="78"/>
    </location>
</feature>
<evidence type="ECO:0000256" key="3">
    <source>
        <dbReference type="ARBA" id="ARBA00022692"/>
    </source>
</evidence>
<protein>
    <recommendedName>
        <fullName evidence="7">EamA domain-containing protein</fullName>
    </recommendedName>
</protein>
<feature type="domain" description="EamA" evidence="7">
    <location>
        <begin position="146"/>
        <end position="285"/>
    </location>
</feature>
<evidence type="ECO:0000256" key="1">
    <source>
        <dbReference type="ARBA" id="ARBA00004651"/>
    </source>
</evidence>
<dbReference type="EMBL" id="UOEQ01000403">
    <property type="protein sequence ID" value="VAW22221.1"/>
    <property type="molecule type" value="Genomic_DNA"/>
</dbReference>
<evidence type="ECO:0000256" key="6">
    <source>
        <dbReference type="SAM" id="Phobius"/>
    </source>
</evidence>
<organism evidence="8">
    <name type="scientific">hydrothermal vent metagenome</name>
    <dbReference type="NCBI Taxonomy" id="652676"/>
    <lineage>
        <taxon>unclassified sequences</taxon>
        <taxon>metagenomes</taxon>
        <taxon>ecological metagenomes</taxon>
    </lineage>
</organism>
<dbReference type="PANTHER" id="PTHR32322:SF18">
    <property type="entry name" value="S-ADENOSYLMETHIONINE_S-ADENOSYLHOMOCYSTEINE TRANSPORTER"/>
    <property type="match status" value="1"/>
</dbReference>
<keyword evidence="2" id="KW-1003">Cell membrane</keyword>
<feature type="transmembrane region" description="Helical" evidence="6">
    <location>
        <begin position="117"/>
        <end position="136"/>
    </location>
</feature>
<evidence type="ECO:0000256" key="4">
    <source>
        <dbReference type="ARBA" id="ARBA00022989"/>
    </source>
</evidence>